<dbReference type="CDD" id="cd07783">
    <property type="entry name" value="ASKHA_NBD_FGGY_SePSK_AtXK1-like"/>
    <property type="match status" value="1"/>
</dbReference>
<name>A0AAN0M3X6_9RHOB</name>
<evidence type="ECO:0000259" key="4">
    <source>
        <dbReference type="Pfam" id="PF00370"/>
    </source>
</evidence>
<evidence type="ECO:0000259" key="5">
    <source>
        <dbReference type="Pfam" id="PF02782"/>
    </source>
</evidence>
<keyword evidence="3 6" id="KW-0418">Kinase</keyword>
<dbReference type="InterPro" id="IPR018485">
    <property type="entry name" value="FGGY_C"/>
</dbReference>
<dbReference type="GO" id="GO:0019150">
    <property type="term" value="F:D-ribulokinase activity"/>
    <property type="evidence" value="ECO:0007669"/>
    <property type="project" value="TreeGrafter"/>
</dbReference>
<evidence type="ECO:0000256" key="1">
    <source>
        <dbReference type="ARBA" id="ARBA00009156"/>
    </source>
</evidence>
<evidence type="ECO:0000256" key="3">
    <source>
        <dbReference type="ARBA" id="ARBA00022777"/>
    </source>
</evidence>
<dbReference type="GO" id="GO:0005829">
    <property type="term" value="C:cytosol"/>
    <property type="evidence" value="ECO:0007669"/>
    <property type="project" value="TreeGrafter"/>
</dbReference>
<dbReference type="PANTHER" id="PTHR10196:SF80">
    <property type="entry name" value="D-RIBULOSE KINASE"/>
    <property type="match status" value="1"/>
</dbReference>
<organism evidence="6 7">
    <name type="scientific">Yoonia algicola</name>
    <dbReference type="NCBI Taxonomy" id="3137368"/>
    <lineage>
        <taxon>Bacteria</taxon>
        <taxon>Pseudomonadati</taxon>
        <taxon>Pseudomonadota</taxon>
        <taxon>Alphaproteobacteria</taxon>
        <taxon>Rhodobacterales</taxon>
        <taxon>Paracoccaceae</taxon>
        <taxon>Yoonia</taxon>
    </lineage>
</organism>
<feature type="domain" description="Carbohydrate kinase FGGY N-terminal" evidence="4">
    <location>
        <begin position="6"/>
        <end position="103"/>
    </location>
</feature>
<evidence type="ECO:0000256" key="2">
    <source>
        <dbReference type="ARBA" id="ARBA00022679"/>
    </source>
</evidence>
<dbReference type="Proteomes" id="UP001451782">
    <property type="component" value="Chromosome"/>
</dbReference>
<dbReference type="PIRSF" id="PIRSF000538">
    <property type="entry name" value="GlpK"/>
    <property type="match status" value="1"/>
</dbReference>
<keyword evidence="7" id="KW-1185">Reference proteome</keyword>
<dbReference type="SUPFAM" id="SSF53067">
    <property type="entry name" value="Actin-like ATPase domain"/>
    <property type="match status" value="2"/>
</dbReference>
<dbReference type="RefSeq" id="WP_342070621.1">
    <property type="nucleotide sequence ID" value="NZ_CP151762.1"/>
</dbReference>
<dbReference type="AlphaFoldDB" id="A0AAN0M3X6"/>
<evidence type="ECO:0000313" key="6">
    <source>
        <dbReference type="EMBL" id="WZU64255.1"/>
    </source>
</evidence>
<keyword evidence="2" id="KW-0808">Transferase</keyword>
<proteinExistence type="inferred from homology"/>
<gene>
    <name evidence="6" type="ORF">AABB28_02825</name>
</gene>
<dbReference type="InterPro" id="IPR043129">
    <property type="entry name" value="ATPase_NBD"/>
</dbReference>
<dbReference type="Gene3D" id="3.30.420.40">
    <property type="match status" value="2"/>
</dbReference>
<protein>
    <submittedName>
        <fullName evidence="6">FGGY-family carbohydrate kinase</fullName>
    </submittedName>
</protein>
<evidence type="ECO:0000313" key="7">
    <source>
        <dbReference type="Proteomes" id="UP001451782"/>
    </source>
</evidence>
<dbReference type="PANTHER" id="PTHR10196">
    <property type="entry name" value="SUGAR KINASE"/>
    <property type="match status" value="1"/>
</dbReference>
<dbReference type="EMBL" id="CP151762">
    <property type="protein sequence ID" value="WZU64255.1"/>
    <property type="molecule type" value="Genomic_DNA"/>
</dbReference>
<dbReference type="Pfam" id="PF00370">
    <property type="entry name" value="FGGY_N"/>
    <property type="match status" value="1"/>
</dbReference>
<feature type="domain" description="Carbohydrate kinase FGGY C-terminal" evidence="5">
    <location>
        <begin position="248"/>
        <end position="421"/>
    </location>
</feature>
<accession>A0AAN0M3X6</accession>
<sequence length="424" mass="44203">MTRLSVGIDLGTSSVRAGVITEAGDLITMARADYGSDAQSWRDPVCWWTAASTCLHTVIADLSQAGFDPADVHGIAIDGTSGSMVLTDESLAPVTRALMYNDGGLDVQAAQIAACAPNPHITRGSNSALARVLCLIAEDKDAKATHLLHQADFIAARLIGHGGHSDVNNALKTGVDPATGQWPDWMDQLALPLGLLPKAHVPGHPIAPISSENAKEFGLSHSVMVHAGTTDSIAAFLASAPAVTGSAVTSLGTTLAVKVMSPVRVDVPQMGLYSHRLGDGWLVGGASNTGGGVLKELFGDINLTALSEQIDPNIASPLDYYPLVRPGERFPVNDPTLQPRLTPRPIDDAAFLHGILESIARIERKAYSLIADHGGTFPAKIISAGGGASNPVWTKIRSRVLGIPVVEATTPEAAIGAAKLCQTQ</sequence>
<dbReference type="GO" id="GO:0005997">
    <property type="term" value="P:xylulose metabolic process"/>
    <property type="evidence" value="ECO:0007669"/>
    <property type="project" value="TreeGrafter"/>
</dbReference>
<comment type="similarity">
    <text evidence="1">Belongs to the FGGY kinase family.</text>
</comment>
<dbReference type="Pfam" id="PF02782">
    <property type="entry name" value="FGGY_C"/>
    <property type="match status" value="1"/>
</dbReference>
<dbReference type="InterPro" id="IPR000577">
    <property type="entry name" value="Carb_kinase_FGGY"/>
</dbReference>
<dbReference type="KEGG" id="yag:AABB28_02825"/>
<reference evidence="6 7" key="1">
    <citation type="submission" date="2024-04" db="EMBL/GenBank/DDBJ databases">
        <title>Phylogenomic analyses of a clade within the roseobacter group suggest taxonomic reassignments of species of the genera Aestuariivita, Citreicella, Loktanella, Nautella, Pelagibaca, Ruegeria, Thalassobius, Thiobacimonas and Tropicibacter, and the proposal o.</title>
        <authorList>
            <person name="Jeon C.O."/>
        </authorList>
    </citation>
    <scope>NUCLEOTIDE SEQUENCE [LARGE SCALE GENOMIC DNA]</scope>
    <source>
        <strain evidence="6 7">G8-12</strain>
    </source>
</reference>
<dbReference type="InterPro" id="IPR018484">
    <property type="entry name" value="FGGY_N"/>
</dbReference>
<dbReference type="GO" id="GO:0004856">
    <property type="term" value="F:D-xylulokinase activity"/>
    <property type="evidence" value="ECO:0007669"/>
    <property type="project" value="TreeGrafter"/>
</dbReference>